<reference evidence="2" key="1">
    <citation type="journal article" date="2023" name="Mol. Phylogenet. Evol.">
        <title>Genome-scale phylogeny and comparative genomics of the fungal order Sordariales.</title>
        <authorList>
            <person name="Hensen N."/>
            <person name="Bonometti L."/>
            <person name="Westerberg I."/>
            <person name="Brannstrom I.O."/>
            <person name="Guillou S."/>
            <person name="Cros-Aarteil S."/>
            <person name="Calhoun S."/>
            <person name="Haridas S."/>
            <person name="Kuo A."/>
            <person name="Mondo S."/>
            <person name="Pangilinan J."/>
            <person name="Riley R."/>
            <person name="LaButti K."/>
            <person name="Andreopoulos B."/>
            <person name="Lipzen A."/>
            <person name="Chen C."/>
            <person name="Yan M."/>
            <person name="Daum C."/>
            <person name="Ng V."/>
            <person name="Clum A."/>
            <person name="Steindorff A."/>
            <person name="Ohm R.A."/>
            <person name="Martin F."/>
            <person name="Silar P."/>
            <person name="Natvig D.O."/>
            <person name="Lalanne C."/>
            <person name="Gautier V."/>
            <person name="Ament-Velasquez S.L."/>
            <person name="Kruys A."/>
            <person name="Hutchinson M.I."/>
            <person name="Powell A.J."/>
            <person name="Barry K."/>
            <person name="Miller A.N."/>
            <person name="Grigoriev I.V."/>
            <person name="Debuchy R."/>
            <person name="Gladieux P."/>
            <person name="Hiltunen Thoren M."/>
            <person name="Johannesson H."/>
        </authorList>
    </citation>
    <scope>NUCLEOTIDE SEQUENCE</scope>
    <source>
        <strain evidence="2">PSN324</strain>
    </source>
</reference>
<feature type="compositionally biased region" description="Polar residues" evidence="1">
    <location>
        <begin position="42"/>
        <end position="54"/>
    </location>
</feature>
<feature type="region of interest" description="Disordered" evidence="1">
    <location>
        <begin position="1"/>
        <end position="61"/>
    </location>
</feature>
<keyword evidence="3" id="KW-1185">Reference proteome</keyword>
<accession>A0AAV9HSV4</accession>
<proteinExistence type="predicted"/>
<gene>
    <name evidence="2" type="ORF">QBC42DRAFT_345493</name>
</gene>
<feature type="region of interest" description="Disordered" evidence="1">
    <location>
        <begin position="501"/>
        <end position="526"/>
    </location>
</feature>
<sequence>MVSSAVKGTAHVSPGRPRQLETRPQSRDDLRQLGKAGGQARWAQSQTDQGSSLRKQNDSKCSILPHTSPQLARLARSAWLVYPEWMLAALLDSQPASQPAGREKPRLEHWWVLRRWEMGDLGMHGAAAGSTATICEGGQGSSAKVPGSWEGTWETSARGHSANLAHPGLRKLDVSPVETGKLEGELRQGRILYVKFAYNLQDDIGDGWKGKANKDERFYKRVLEEARIPTLGLGAGPVSADEGPESSGCPIWASEGRKPGLVLPSRPPHAHHLAIAFPTAGMLTTPARALVLGMARFDRPSWLSQPSERARRAGLLRFARTLRNHGTQKEKEQAMAGRASGPIRYGAMRSGDGSAINLIHDQGVTLGVRTLSVHKPPQNPSTRNLLKGNGPKEQTLNEHLLPLTVSAFHGFTVRGKRWHAVGIFFDIFDARREKAMEAYEPMSICRWKHSERPGASRATPESRFGRSERGKKRDKLVSDEYMSKKFHIITWMTSKKSMEIRSRSWGGGGGDQGRNPLRKGMGNASGRNIGNGVPHLWFALAKAF</sequence>
<evidence type="ECO:0000313" key="3">
    <source>
        <dbReference type="Proteomes" id="UP001321749"/>
    </source>
</evidence>
<evidence type="ECO:0000313" key="2">
    <source>
        <dbReference type="EMBL" id="KAK4463448.1"/>
    </source>
</evidence>
<protein>
    <submittedName>
        <fullName evidence="2">Uncharacterized protein</fullName>
    </submittedName>
</protein>
<feature type="compositionally biased region" description="Basic and acidic residues" evidence="1">
    <location>
        <begin position="18"/>
        <end position="32"/>
    </location>
</feature>
<organism evidence="2 3">
    <name type="scientific">Cladorrhinum samala</name>
    <dbReference type="NCBI Taxonomy" id="585594"/>
    <lineage>
        <taxon>Eukaryota</taxon>
        <taxon>Fungi</taxon>
        <taxon>Dikarya</taxon>
        <taxon>Ascomycota</taxon>
        <taxon>Pezizomycotina</taxon>
        <taxon>Sordariomycetes</taxon>
        <taxon>Sordariomycetidae</taxon>
        <taxon>Sordariales</taxon>
        <taxon>Podosporaceae</taxon>
        <taxon>Cladorrhinum</taxon>
    </lineage>
</organism>
<evidence type="ECO:0000256" key="1">
    <source>
        <dbReference type="SAM" id="MobiDB-lite"/>
    </source>
</evidence>
<name>A0AAV9HSV4_9PEZI</name>
<reference evidence="2" key="2">
    <citation type="submission" date="2023-06" db="EMBL/GenBank/DDBJ databases">
        <authorList>
            <consortium name="Lawrence Berkeley National Laboratory"/>
            <person name="Mondo S.J."/>
            <person name="Hensen N."/>
            <person name="Bonometti L."/>
            <person name="Westerberg I."/>
            <person name="Brannstrom I.O."/>
            <person name="Guillou S."/>
            <person name="Cros-Aarteil S."/>
            <person name="Calhoun S."/>
            <person name="Haridas S."/>
            <person name="Kuo A."/>
            <person name="Pangilinan J."/>
            <person name="Riley R."/>
            <person name="Labutti K."/>
            <person name="Andreopoulos B."/>
            <person name="Lipzen A."/>
            <person name="Chen C."/>
            <person name="Yanf M."/>
            <person name="Daum C."/>
            <person name="Ng V."/>
            <person name="Clum A."/>
            <person name="Steindorff A."/>
            <person name="Ohm R."/>
            <person name="Martin F."/>
            <person name="Silar P."/>
            <person name="Natvig D."/>
            <person name="Lalanne C."/>
            <person name="Gautier V."/>
            <person name="Ament-Velasquez S.L."/>
            <person name="Kruys A."/>
            <person name="Hutchinson M.I."/>
            <person name="Powell A.J."/>
            <person name="Barry K."/>
            <person name="Miller A.N."/>
            <person name="Grigoriev I.V."/>
            <person name="Debuchy R."/>
            <person name="Gladieux P."/>
            <person name="Thoren M.H."/>
            <person name="Johannesson H."/>
        </authorList>
    </citation>
    <scope>NUCLEOTIDE SEQUENCE</scope>
    <source>
        <strain evidence="2">PSN324</strain>
    </source>
</reference>
<feature type="region of interest" description="Disordered" evidence="1">
    <location>
        <begin position="451"/>
        <end position="476"/>
    </location>
</feature>
<comment type="caution">
    <text evidence="2">The sequence shown here is derived from an EMBL/GenBank/DDBJ whole genome shotgun (WGS) entry which is preliminary data.</text>
</comment>
<dbReference type="Proteomes" id="UP001321749">
    <property type="component" value="Unassembled WGS sequence"/>
</dbReference>
<dbReference type="EMBL" id="MU864959">
    <property type="protein sequence ID" value="KAK4463448.1"/>
    <property type="molecule type" value="Genomic_DNA"/>
</dbReference>
<dbReference type="AlphaFoldDB" id="A0AAV9HSV4"/>